<evidence type="ECO:0000313" key="2">
    <source>
        <dbReference type="Proteomes" id="UP001056778"/>
    </source>
</evidence>
<comment type="caution">
    <text evidence="1">The sequence shown here is derived from an EMBL/GenBank/DDBJ whole genome shotgun (WGS) entry which is preliminary data.</text>
</comment>
<keyword evidence="2" id="KW-1185">Reference proteome</keyword>
<proteinExistence type="predicted"/>
<dbReference type="EMBL" id="CM043022">
    <property type="protein sequence ID" value="KAI4457068.1"/>
    <property type="molecule type" value="Genomic_DNA"/>
</dbReference>
<gene>
    <name evidence="1" type="ORF">MML48_8g00009730</name>
</gene>
<accession>A0ACB9SQM6</accession>
<sequence>MSINFDKWTFLKLLEVCFCIACLTAKRVTDDEASRLFLYLQKLSREWSLLNNVTWDRVGSAVADATYGGYIIITSALLIGRIFGELPTKRRIVEIILLLLGAFLFVVLGGLELAALESVPSDLVDNAAILGGLSLATAALFLIDLAGPKGRNDKEVVYVKNPKTEIQLIEKQIEPQLVKSIEISEVAMIPSSGNNFSNGIGKTYPGQNGVNKDQNGYKKMKDKPKKFDIYGKDVEESDTDEDIKEVEEHSPVWSQVREGQYGKYEVNIPTFWHSKSSNETFERPPSSPGDPGYVQYTAKRWGQQQYQTKTPRQSPTEV</sequence>
<name>A0ACB9SQM6_HOLOL</name>
<evidence type="ECO:0000313" key="1">
    <source>
        <dbReference type="EMBL" id="KAI4457068.1"/>
    </source>
</evidence>
<dbReference type="Proteomes" id="UP001056778">
    <property type="component" value="Chromosome 8"/>
</dbReference>
<protein>
    <submittedName>
        <fullName evidence="1">Uncharacterized protein</fullName>
    </submittedName>
</protein>
<reference evidence="1" key="1">
    <citation type="submission" date="2022-04" db="EMBL/GenBank/DDBJ databases">
        <title>Chromosome-scale genome assembly of Holotrichia oblita Faldermann.</title>
        <authorList>
            <person name="Rongchong L."/>
        </authorList>
    </citation>
    <scope>NUCLEOTIDE SEQUENCE</scope>
    <source>
        <strain evidence="1">81SQS9</strain>
    </source>
</reference>
<organism evidence="1 2">
    <name type="scientific">Holotrichia oblita</name>
    <name type="common">Chafer beetle</name>
    <dbReference type="NCBI Taxonomy" id="644536"/>
    <lineage>
        <taxon>Eukaryota</taxon>
        <taxon>Metazoa</taxon>
        <taxon>Ecdysozoa</taxon>
        <taxon>Arthropoda</taxon>
        <taxon>Hexapoda</taxon>
        <taxon>Insecta</taxon>
        <taxon>Pterygota</taxon>
        <taxon>Neoptera</taxon>
        <taxon>Endopterygota</taxon>
        <taxon>Coleoptera</taxon>
        <taxon>Polyphaga</taxon>
        <taxon>Scarabaeiformia</taxon>
        <taxon>Scarabaeidae</taxon>
        <taxon>Melolonthinae</taxon>
        <taxon>Holotrichia</taxon>
    </lineage>
</organism>